<keyword evidence="1" id="KW-0677">Repeat</keyword>
<dbReference type="SUPFAM" id="SSF48452">
    <property type="entry name" value="TPR-like"/>
    <property type="match status" value="1"/>
</dbReference>
<dbReference type="GO" id="GO:0016020">
    <property type="term" value="C:membrane"/>
    <property type="evidence" value="ECO:0007669"/>
    <property type="project" value="TreeGrafter"/>
</dbReference>
<feature type="region of interest" description="Disordered" evidence="3">
    <location>
        <begin position="546"/>
        <end position="578"/>
    </location>
</feature>
<dbReference type="RefSeq" id="XP_020064013.1">
    <property type="nucleotide sequence ID" value="XM_020206725.1"/>
</dbReference>
<reference evidence="6" key="1">
    <citation type="submission" date="2016-05" db="EMBL/GenBank/DDBJ databases">
        <title>Comparative genomics of biotechnologically important yeasts.</title>
        <authorList>
            <consortium name="DOE Joint Genome Institute"/>
            <person name="Riley R."/>
            <person name="Haridas S."/>
            <person name="Wolfe K.H."/>
            <person name="Lopes M.R."/>
            <person name="Hittinger C.T."/>
            <person name="Goker M."/>
            <person name="Salamov A."/>
            <person name="Wisecaver J."/>
            <person name="Long T.M."/>
            <person name="Aerts A.L."/>
            <person name="Barry K."/>
            <person name="Choi C."/>
            <person name="Clum A."/>
            <person name="Coughlan A.Y."/>
            <person name="Deshpande S."/>
            <person name="Douglass A.P."/>
            <person name="Hanson S.J."/>
            <person name="Klenk H.-P."/>
            <person name="Labutti K."/>
            <person name="Lapidus A."/>
            <person name="Lindquist E."/>
            <person name="Lipzen A."/>
            <person name="Meier-Kolthoff J.P."/>
            <person name="Ohm R.A."/>
            <person name="Otillar R.P."/>
            <person name="Pangilinan J."/>
            <person name="Peng Y."/>
            <person name="Rokas A."/>
            <person name="Rosa C.A."/>
            <person name="Scheuner C."/>
            <person name="Sibirny A.A."/>
            <person name="Slot J.C."/>
            <person name="Stielow J.B."/>
            <person name="Sun H."/>
            <person name="Kurtzman C.P."/>
            <person name="Blackwell M."/>
            <person name="Grigoriev I.V."/>
            <person name="Jeffries T.W."/>
        </authorList>
    </citation>
    <scope>NUCLEOTIDE SEQUENCE [LARGE SCALE GENOMIC DNA]</scope>
    <source>
        <strain evidence="6">NRRL Y-17324</strain>
    </source>
</reference>
<evidence type="ECO:0000313" key="5">
    <source>
        <dbReference type="EMBL" id="ODV78891.1"/>
    </source>
</evidence>
<proteinExistence type="predicted"/>
<dbReference type="PANTHER" id="PTHR45831:SF2">
    <property type="entry name" value="LD24721P"/>
    <property type="match status" value="1"/>
</dbReference>
<dbReference type="GO" id="GO:0060090">
    <property type="term" value="F:molecular adaptor activity"/>
    <property type="evidence" value="ECO:0007669"/>
    <property type="project" value="TreeGrafter"/>
</dbReference>
<dbReference type="OrthoDB" id="433738at2759"/>
<name>A0A1E4SHA6_9ASCO</name>
<dbReference type="InterPro" id="IPR047150">
    <property type="entry name" value="SGT"/>
</dbReference>
<evidence type="ECO:0000313" key="6">
    <source>
        <dbReference type="Proteomes" id="UP000094285"/>
    </source>
</evidence>
<keyword evidence="4" id="KW-0732">Signal</keyword>
<accession>A0A1E4SHA6</accession>
<feature type="compositionally biased region" description="Low complexity" evidence="3">
    <location>
        <begin position="439"/>
        <end position="463"/>
    </location>
</feature>
<organism evidence="5 6">
    <name type="scientific">Suhomyces tanzawaensis NRRL Y-17324</name>
    <dbReference type="NCBI Taxonomy" id="984487"/>
    <lineage>
        <taxon>Eukaryota</taxon>
        <taxon>Fungi</taxon>
        <taxon>Dikarya</taxon>
        <taxon>Ascomycota</taxon>
        <taxon>Saccharomycotina</taxon>
        <taxon>Pichiomycetes</taxon>
        <taxon>Debaryomycetaceae</taxon>
        <taxon>Suhomyces</taxon>
    </lineage>
</organism>
<dbReference type="GeneID" id="30980862"/>
<dbReference type="EMBL" id="KV453912">
    <property type="protein sequence ID" value="ODV78891.1"/>
    <property type="molecule type" value="Genomic_DNA"/>
</dbReference>
<evidence type="ECO:0000256" key="1">
    <source>
        <dbReference type="ARBA" id="ARBA00022737"/>
    </source>
</evidence>
<dbReference type="GO" id="GO:0006620">
    <property type="term" value="P:post-translational protein targeting to endoplasmic reticulum membrane"/>
    <property type="evidence" value="ECO:0007669"/>
    <property type="project" value="TreeGrafter"/>
</dbReference>
<dbReference type="PANTHER" id="PTHR45831">
    <property type="entry name" value="LD24721P"/>
    <property type="match status" value="1"/>
</dbReference>
<dbReference type="InterPro" id="IPR019734">
    <property type="entry name" value="TPR_rpt"/>
</dbReference>
<gene>
    <name evidence="5" type="ORF">CANTADRAFT_21684</name>
</gene>
<evidence type="ECO:0000256" key="2">
    <source>
        <dbReference type="ARBA" id="ARBA00022803"/>
    </source>
</evidence>
<dbReference type="Gene3D" id="1.25.40.10">
    <property type="entry name" value="Tetratricopeptide repeat domain"/>
    <property type="match status" value="1"/>
</dbReference>
<evidence type="ECO:0000256" key="3">
    <source>
        <dbReference type="SAM" id="MobiDB-lite"/>
    </source>
</evidence>
<evidence type="ECO:0000256" key="4">
    <source>
        <dbReference type="SAM" id="SignalP"/>
    </source>
</evidence>
<keyword evidence="2" id="KW-0802">TPR repeat</keyword>
<dbReference type="GO" id="GO:0072380">
    <property type="term" value="C:TRC complex"/>
    <property type="evidence" value="ECO:0007669"/>
    <property type="project" value="TreeGrafter"/>
</dbReference>
<dbReference type="STRING" id="984487.A0A1E4SHA6"/>
<feature type="region of interest" description="Disordered" evidence="3">
    <location>
        <begin position="431"/>
        <end position="475"/>
    </location>
</feature>
<dbReference type="Proteomes" id="UP000094285">
    <property type="component" value="Unassembled WGS sequence"/>
</dbReference>
<dbReference type="AlphaFoldDB" id="A0A1E4SHA6"/>
<feature type="signal peptide" evidence="4">
    <location>
        <begin position="1"/>
        <end position="25"/>
    </location>
</feature>
<protein>
    <submittedName>
        <fullName evidence="5">Uncharacterized protein</fullName>
    </submittedName>
</protein>
<dbReference type="SMART" id="SM00028">
    <property type="entry name" value="TPR"/>
    <property type="match status" value="3"/>
</dbReference>
<feature type="chain" id="PRO_5009162796" evidence="4">
    <location>
        <begin position="26"/>
        <end position="578"/>
    </location>
</feature>
<sequence length="578" mass="63162">MSQEIAFQYAFVIALIAFLRRPVLELAGAEVQDTVQEAKCRQESAQWLEKAALADFAGITSDPTVQAIANTLYRPEEARFDASSQPTTEDLIAKIELALANPSEWISTALPLLLVGPRLYHILHRAAMVAGASTSTNYYHVLTNVCAGYVDQTPGKAPAGVHAQVYQLFRDTLEVQVELHALGDSPASQHTVHKLREQGNNLMSSQAHPQAIQIYTEAIGLCDHGSAATLSQLYTNRAIAYIALNCFREAICDLNRALLHERSFTPAWTQLGYCHLYMGSSLTALQSYLIALKCLAGEVLPQHFDPHASIDEYKATKIRAILPQFVQRLCQSISLTEKRAYQQGEPLGTIRGIVSDVRRILAVLRSHALEADMEYFTFYPNIRDTMFRTISERMNRTNPGILTPEVTQNMLASTGTETIAIATPRDITSLYPGRRAGADDPATAPATTGVTTEEAVPVAPAAPSRDVPQPATRPERTSGIREMLNDFGDLMEGRIGRLSTEPADPGAGDRNDYPLRDALRGVLPDGLTNIISQFTGGQNRVFVNGREVGDTRSAPGAGETSEATDGREDQDMDIPDLD</sequence>
<dbReference type="InterPro" id="IPR011990">
    <property type="entry name" value="TPR-like_helical_dom_sf"/>
</dbReference>
<keyword evidence="6" id="KW-1185">Reference proteome</keyword>